<proteinExistence type="predicted"/>
<dbReference type="OrthoDB" id="1121396at2"/>
<dbReference type="Gene3D" id="1.25.40.10">
    <property type="entry name" value="Tetratricopeptide repeat domain"/>
    <property type="match status" value="1"/>
</dbReference>
<dbReference type="RefSeq" id="WP_025415037.1">
    <property type="nucleotide sequence ID" value="NZ_CP007130.1"/>
</dbReference>
<dbReference type="NCBIfam" id="NF047558">
    <property type="entry name" value="TPR_END_plus"/>
    <property type="match status" value="1"/>
</dbReference>
<dbReference type="HOGENOM" id="CLU_933110_0_0_0"/>
<organism evidence="2 3">
    <name type="scientific">Gemmatirosa kalamazoonensis</name>
    <dbReference type="NCBI Taxonomy" id="861299"/>
    <lineage>
        <taxon>Bacteria</taxon>
        <taxon>Pseudomonadati</taxon>
        <taxon>Gemmatimonadota</taxon>
        <taxon>Gemmatimonadia</taxon>
        <taxon>Gemmatimonadales</taxon>
        <taxon>Gemmatimonadaceae</taxon>
        <taxon>Gemmatirosa</taxon>
    </lineage>
</organism>
<dbReference type="EMBL" id="CP007130">
    <property type="protein sequence ID" value="AHG93745.1"/>
    <property type="molecule type" value="Genomic_DNA"/>
</dbReference>
<geneLocation type="plasmid" evidence="2 3">
    <name>2</name>
</geneLocation>
<reference evidence="2 3" key="1">
    <citation type="journal article" date="2014" name="Genome Announc.">
        <title>Genome Sequence and Methylome of Soil Bacterium Gemmatirosa kalamazoonensis KBS708T, a Member of the Rarely Cultivated Gemmatimonadetes Phylum.</title>
        <authorList>
            <person name="Debruyn J.M."/>
            <person name="Radosevich M."/>
            <person name="Wommack K.E."/>
            <person name="Polson S.W."/>
            <person name="Hauser L.J."/>
            <person name="Fawaz M.N."/>
            <person name="Korlach J."/>
            <person name="Tsai Y.C."/>
        </authorList>
    </citation>
    <scope>NUCLEOTIDE SEQUENCE [LARGE SCALE GENOMIC DNA]</scope>
    <source>
        <strain evidence="2 3">KBS708</strain>
        <plasmid evidence="3">Plasmid 2</plasmid>
    </source>
</reference>
<dbReference type="eggNOG" id="COG0457">
    <property type="taxonomic scope" value="Bacteria"/>
</dbReference>
<dbReference type="InParanoid" id="W0RTX5"/>
<feature type="chain" id="PRO_5004794608" evidence="1">
    <location>
        <begin position="25"/>
        <end position="274"/>
    </location>
</feature>
<dbReference type="KEGG" id="gba:J421_6210"/>
<feature type="signal peptide" evidence="1">
    <location>
        <begin position="1"/>
        <end position="24"/>
    </location>
</feature>
<evidence type="ECO:0000313" key="3">
    <source>
        <dbReference type="Proteomes" id="UP000019151"/>
    </source>
</evidence>
<dbReference type="AlphaFoldDB" id="W0RTX5"/>
<keyword evidence="2" id="KW-0614">Plasmid</keyword>
<evidence type="ECO:0000256" key="1">
    <source>
        <dbReference type="SAM" id="SignalP"/>
    </source>
</evidence>
<protein>
    <submittedName>
        <fullName evidence="2">TPR repeat-containing protein</fullName>
    </submittedName>
</protein>
<name>W0RTX5_9BACT</name>
<accession>W0RTX5</accession>
<sequence length="274" mass="30061">MPLPRATLALAQLVLLAVPHAARAQSAATPPIYTMIRLADSLYRAKRWDAAADAYVRAATTGRSPLAVYNAGAVLARLGRADTALVWLRRAAALGVFSPDAFAGDSDLVALRGDARFAAVLDSARASWEPCARDENARRFDFWIGEWSVRNAQGRPVGQSSIQRVSGGCAILENWTGGTGVVGKSLNFYNHDTKQWQQYWVGQQGDQVLFTTSDWHGPTLTFHATTTDPSGTRALKRLSFTPVARDTVRQFSETSSDGGRTWSTEYDFYYARRP</sequence>
<dbReference type="SUPFAM" id="SSF48452">
    <property type="entry name" value="TPR-like"/>
    <property type="match status" value="1"/>
</dbReference>
<dbReference type="InterPro" id="IPR011990">
    <property type="entry name" value="TPR-like_helical_dom_sf"/>
</dbReference>
<evidence type="ECO:0000313" key="2">
    <source>
        <dbReference type="EMBL" id="AHG93745.1"/>
    </source>
</evidence>
<keyword evidence="3" id="KW-1185">Reference proteome</keyword>
<keyword evidence="1" id="KW-0732">Signal</keyword>
<gene>
    <name evidence="2" type="ORF">J421_6210</name>
</gene>
<dbReference type="Proteomes" id="UP000019151">
    <property type="component" value="Plasmid 2"/>
</dbReference>